<dbReference type="Proteomes" id="UP000243081">
    <property type="component" value="Unassembled WGS sequence"/>
</dbReference>
<organism evidence="2 3">
    <name type="scientific">Cordyceps confragosa</name>
    <name type="common">Lecanicillium lecanii</name>
    <dbReference type="NCBI Taxonomy" id="2714763"/>
    <lineage>
        <taxon>Eukaryota</taxon>
        <taxon>Fungi</taxon>
        <taxon>Dikarya</taxon>
        <taxon>Ascomycota</taxon>
        <taxon>Pezizomycotina</taxon>
        <taxon>Sordariomycetes</taxon>
        <taxon>Hypocreomycetidae</taxon>
        <taxon>Hypocreales</taxon>
        <taxon>Cordycipitaceae</taxon>
        <taxon>Akanthomyces</taxon>
    </lineage>
</organism>
<name>A0A179IT32_CORDF</name>
<sequence>MSSPGGGFYKYRCKYFLSHDCKNWVWVNDTPCSTCLVSGLLFFSCPFFSIVLIAASSRKANGRDDEKYPTAAWAAWAASRDIMAPFVSNGILQYAHMEVAVSEQGEESLIVRSKALRPPPAVPVTTMMPRGGSIMASAH</sequence>
<evidence type="ECO:0000256" key="1">
    <source>
        <dbReference type="SAM" id="Phobius"/>
    </source>
</evidence>
<dbReference type="OrthoDB" id="6079484at2759"/>
<keyword evidence="1" id="KW-0472">Membrane</keyword>
<dbReference type="AlphaFoldDB" id="A0A179IT32"/>
<reference evidence="2 3" key="1">
    <citation type="submission" date="2016-03" db="EMBL/GenBank/DDBJ databases">
        <title>Fine-scale spatial genetic structure of a fungal parasite of coffee scale insects.</title>
        <authorList>
            <person name="Jackson D."/>
            <person name="Zemenick K.A."/>
            <person name="Malloure B."/>
            <person name="Quandt C.A."/>
            <person name="James T.Y."/>
        </authorList>
    </citation>
    <scope>NUCLEOTIDE SEQUENCE [LARGE SCALE GENOMIC DNA]</scope>
    <source>
        <strain evidence="2 3">UM487</strain>
    </source>
</reference>
<dbReference type="OMA" id="PCATCMA"/>
<gene>
    <name evidence="2" type="ORF">LLEC1_07537</name>
</gene>
<evidence type="ECO:0000313" key="2">
    <source>
        <dbReference type="EMBL" id="OAR05846.1"/>
    </source>
</evidence>
<keyword evidence="1" id="KW-0812">Transmembrane</keyword>
<dbReference type="EMBL" id="LUKN01000072">
    <property type="protein sequence ID" value="OAR05846.1"/>
    <property type="molecule type" value="Genomic_DNA"/>
</dbReference>
<accession>A0A179IT32</accession>
<protein>
    <submittedName>
        <fullName evidence="2">Uncharacterized protein</fullName>
    </submittedName>
</protein>
<keyword evidence="1" id="KW-1133">Transmembrane helix</keyword>
<evidence type="ECO:0000313" key="3">
    <source>
        <dbReference type="Proteomes" id="UP000243081"/>
    </source>
</evidence>
<proteinExistence type="predicted"/>
<feature type="transmembrane region" description="Helical" evidence="1">
    <location>
        <begin position="36"/>
        <end position="55"/>
    </location>
</feature>
<keyword evidence="3" id="KW-1185">Reference proteome</keyword>
<comment type="caution">
    <text evidence="2">The sequence shown here is derived from an EMBL/GenBank/DDBJ whole genome shotgun (WGS) entry which is preliminary data.</text>
</comment>